<dbReference type="OrthoDB" id="9798386at2"/>
<accession>A0A160T052</accession>
<comment type="similarity">
    <text evidence="1 5">Belongs to the peptidase S8 family.</text>
</comment>
<evidence type="ECO:0000256" key="4">
    <source>
        <dbReference type="ARBA" id="ARBA00022825"/>
    </source>
</evidence>
<evidence type="ECO:0000256" key="1">
    <source>
        <dbReference type="ARBA" id="ARBA00011073"/>
    </source>
</evidence>
<keyword evidence="3 5" id="KW-0378">Hydrolase</keyword>
<keyword evidence="2 5" id="KW-0645">Protease</keyword>
<dbReference type="RefSeq" id="WP_095042644.1">
    <property type="nucleotide sequence ID" value="NZ_LN890655.1"/>
</dbReference>
<dbReference type="Pfam" id="PF00082">
    <property type="entry name" value="Peptidase_S8"/>
    <property type="match status" value="1"/>
</dbReference>
<protein>
    <recommendedName>
        <fullName evidence="7">Peptidase S8/S53 domain-containing protein</fullName>
    </recommendedName>
</protein>
<evidence type="ECO:0000259" key="7">
    <source>
        <dbReference type="Pfam" id="PF00082"/>
    </source>
</evidence>
<dbReference type="Proteomes" id="UP000215027">
    <property type="component" value="Chromosome I"/>
</dbReference>
<dbReference type="GO" id="GO:0004252">
    <property type="term" value="F:serine-type endopeptidase activity"/>
    <property type="evidence" value="ECO:0007669"/>
    <property type="project" value="UniProtKB-UniRule"/>
</dbReference>
<dbReference type="EMBL" id="LN890655">
    <property type="protein sequence ID" value="CUS03106.2"/>
    <property type="molecule type" value="Genomic_DNA"/>
</dbReference>
<dbReference type="KEGG" id="pbf:CFX0092_A1228"/>
<dbReference type="Gene3D" id="3.40.50.200">
    <property type="entry name" value="Peptidase S8/S53 domain"/>
    <property type="match status" value="2"/>
</dbReference>
<dbReference type="PANTHER" id="PTHR43806:SF11">
    <property type="entry name" value="CEREVISIN-RELATED"/>
    <property type="match status" value="1"/>
</dbReference>
<keyword evidence="9" id="KW-1185">Reference proteome</keyword>
<keyword evidence="4 5" id="KW-0720">Serine protease</keyword>
<proteinExistence type="inferred from homology"/>
<evidence type="ECO:0000256" key="2">
    <source>
        <dbReference type="ARBA" id="ARBA00022670"/>
    </source>
</evidence>
<dbReference type="AlphaFoldDB" id="A0A160T052"/>
<evidence type="ECO:0000256" key="5">
    <source>
        <dbReference type="PROSITE-ProRule" id="PRU01240"/>
    </source>
</evidence>
<sequence>MPPFSRHTSLMLKTFLAFSLVLLLAAARAMSSAAMPDAADQTSWPEVALPAALSLEAVEPVTPAHPKLDAALAELATARDRSAAATAAGLRYEDGRVQAHLIVRPGDEAAARVAVVAAGGAVSGAYGDTLQVWLPPAAVTELAALAVVDAIRAPDLAVLAEDEALAAVSEGVAAANADTWHTAGWRGQGVRVAVIDGGFQGYPARLGSDLPAQITVKNFVDGQPDSEVNATTAHGTACAEIVHDMAPQAELFLLKISTNVDLSEAVDYAISQGVDVISTSLTFTNASPGDGTGQFATMAQEARNAGILWVTAAGNYRETHWSGGFVDSDGDGLHEYAPDVEVNVFGPGNGNAYLIPAGVALTPSIRWNDWTEVDQDLRLLLFRYNGSIFEIVGSSNSPQTGLPSQRPTERISYVTGGAAAIYGVAIQRISGSRALHLHLLTPNRELDRRVPAMSLGGLADVAAVMTTAAVDVDVPFVREEYSSEGPINGPGGAPNGGARKPDITAFANVSTASYGARGFNGTSAATPHVAGAAAQLLSAYAMPAPGEVQDYLQSNAVDQGTTGPDTQYGYGRLLLGVPPGPANYDYHSFIPSVLVQP</sequence>
<dbReference type="InterPro" id="IPR036852">
    <property type="entry name" value="Peptidase_S8/S53_dom_sf"/>
</dbReference>
<evidence type="ECO:0000256" key="3">
    <source>
        <dbReference type="ARBA" id="ARBA00022801"/>
    </source>
</evidence>
<name>A0A160T052_9CHLR</name>
<feature type="active site" description="Charge relay system" evidence="5">
    <location>
        <position position="234"/>
    </location>
</feature>
<dbReference type="GO" id="GO:0006508">
    <property type="term" value="P:proteolysis"/>
    <property type="evidence" value="ECO:0007669"/>
    <property type="project" value="UniProtKB-KW"/>
</dbReference>
<evidence type="ECO:0000313" key="8">
    <source>
        <dbReference type="EMBL" id="CUS03106.2"/>
    </source>
</evidence>
<dbReference type="PRINTS" id="PR00723">
    <property type="entry name" value="SUBTILISIN"/>
</dbReference>
<keyword evidence="6" id="KW-0732">Signal</keyword>
<dbReference type="InterPro" id="IPR050131">
    <property type="entry name" value="Peptidase_S8_subtilisin-like"/>
</dbReference>
<dbReference type="SUPFAM" id="SSF52743">
    <property type="entry name" value="Subtilisin-like"/>
    <property type="match status" value="1"/>
</dbReference>
<dbReference type="PROSITE" id="PS51892">
    <property type="entry name" value="SUBTILASE"/>
    <property type="match status" value="1"/>
</dbReference>
<reference evidence="8" key="1">
    <citation type="submission" date="2016-01" db="EMBL/GenBank/DDBJ databases">
        <authorList>
            <person name="Mcilroy J.S."/>
            <person name="Karst M S."/>
            <person name="Albertsen M."/>
        </authorList>
    </citation>
    <scope>NUCLEOTIDE SEQUENCE</scope>
    <source>
        <strain evidence="8">Cfx-K</strain>
    </source>
</reference>
<evidence type="ECO:0000256" key="6">
    <source>
        <dbReference type="SAM" id="SignalP"/>
    </source>
</evidence>
<dbReference type="InterPro" id="IPR015500">
    <property type="entry name" value="Peptidase_S8_subtilisin-rel"/>
</dbReference>
<dbReference type="InterPro" id="IPR023828">
    <property type="entry name" value="Peptidase_S8_Ser-AS"/>
</dbReference>
<gene>
    <name evidence="8" type="ORF">CFX0092_A1228</name>
</gene>
<dbReference type="PROSITE" id="PS00138">
    <property type="entry name" value="SUBTILASE_SER"/>
    <property type="match status" value="1"/>
</dbReference>
<dbReference type="InterPro" id="IPR000209">
    <property type="entry name" value="Peptidase_S8/S53_dom"/>
</dbReference>
<feature type="domain" description="Peptidase S8/S53" evidence="7">
    <location>
        <begin position="187"/>
        <end position="571"/>
    </location>
</feature>
<feature type="signal peptide" evidence="6">
    <location>
        <begin position="1"/>
        <end position="33"/>
    </location>
</feature>
<evidence type="ECO:0000313" key="9">
    <source>
        <dbReference type="Proteomes" id="UP000215027"/>
    </source>
</evidence>
<organism evidence="8 9">
    <name type="scientific">Candidatus Promineifilum breve</name>
    <dbReference type="NCBI Taxonomy" id="1806508"/>
    <lineage>
        <taxon>Bacteria</taxon>
        <taxon>Bacillati</taxon>
        <taxon>Chloroflexota</taxon>
        <taxon>Ardenticatenia</taxon>
        <taxon>Candidatus Promineifilales</taxon>
        <taxon>Candidatus Promineifilaceae</taxon>
        <taxon>Candidatus Promineifilum</taxon>
    </lineage>
</organism>
<feature type="chain" id="PRO_5008240504" description="Peptidase S8/S53 domain-containing protein" evidence="6">
    <location>
        <begin position="34"/>
        <end position="597"/>
    </location>
</feature>
<feature type="active site" description="Charge relay system" evidence="5">
    <location>
        <position position="196"/>
    </location>
</feature>
<feature type="active site" description="Charge relay system" evidence="5">
    <location>
        <position position="523"/>
    </location>
</feature>
<dbReference type="PANTHER" id="PTHR43806">
    <property type="entry name" value="PEPTIDASE S8"/>
    <property type="match status" value="1"/>
</dbReference>